<dbReference type="InterPro" id="IPR012337">
    <property type="entry name" value="RNaseH-like_sf"/>
</dbReference>
<reference evidence="2" key="1">
    <citation type="submission" date="2020-06" db="EMBL/GenBank/DDBJ databases">
        <authorList>
            <person name="Li T."/>
            <person name="Hu X."/>
            <person name="Zhang T."/>
            <person name="Song X."/>
            <person name="Zhang H."/>
            <person name="Dai N."/>
            <person name="Sheng W."/>
            <person name="Hou X."/>
            <person name="Wei L."/>
        </authorList>
    </citation>
    <scope>NUCLEOTIDE SEQUENCE</scope>
    <source>
        <strain evidence="2">G02</strain>
        <tissue evidence="2">Leaf</tissue>
    </source>
</reference>
<dbReference type="PANTHER" id="PTHR24559">
    <property type="entry name" value="TRANSPOSON TY3-I GAG-POL POLYPROTEIN"/>
    <property type="match status" value="1"/>
</dbReference>
<gene>
    <name evidence="2" type="ORF">Sradi_5701900</name>
</gene>
<evidence type="ECO:0000313" key="2">
    <source>
        <dbReference type="EMBL" id="KAL0313026.1"/>
    </source>
</evidence>
<dbReference type="Gene3D" id="3.10.10.10">
    <property type="entry name" value="HIV Type 1 Reverse Transcriptase, subunit A, domain 1"/>
    <property type="match status" value="1"/>
</dbReference>
<dbReference type="Gene3D" id="3.30.70.270">
    <property type="match status" value="1"/>
</dbReference>
<dbReference type="CDD" id="cd01647">
    <property type="entry name" value="RT_LTR"/>
    <property type="match status" value="1"/>
</dbReference>
<dbReference type="GO" id="GO:0003676">
    <property type="term" value="F:nucleic acid binding"/>
    <property type="evidence" value="ECO:0007669"/>
    <property type="project" value="InterPro"/>
</dbReference>
<comment type="caution">
    <text evidence="2">The sequence shown here is derived from an EMBL/GenBank/DDBJ whole genome shotgun (WGS) entry which is preliminary data.</text>
</comment>
<dbReference type="InterPro" id="IPR043128">
    <property type="entry name" value="Rev_trsase/Diguanyl_cyclase"/>
</dbReference>
<dbReference type="InterPro" id="IPR053134">
    <property type="entry name" value="RNA-dir_DNA_polymerase"/>
</dbReference>
<dbReference type="InterPro" id="IPR000477">
    <property type="entry name" value="RT_dom"/>
</dbReference>
<reference evidence="2" key="2">
    <citation type="journal article" date="2024" name="Plant">
        <title>Genomic evolution and insights into agronomic trait innovations of Sesamum species.</title>
        <authorList>
            <person name="Miao H."/>
            <person name="Wang L."/>
            <person name="Qu L."/>
            <person name="Liu H."/>
            <person name="Sun Y."/>
            <person name="Le M."/>
            <person name="Wang Q."/>
            <person name="Wei S."/>
            <person name="Zheng Y."/>
            <person name="Lin W."/>
            <person name="Duan Y."/>
            <person name="Cao H."/>
            <person name="Xiong S."/>
            <person name="Wang X."/>
            <person name="Wei L."/>
            <person name="Li C."/>
            <person name="Ma Q."/>
            <person name="Ju M."/>
            <person name="Zhao R."/>
            <person name="Li G."/>
            <person name="Mu C."/>
            <person name="Tian Q."/>
            <person name="Mei H."/>
            <person name="Zhang T."/>
            <person name="Gao T."/>
            <person name="Zhang H."/>
        </authorList>
    </citation>
    <scope>NUCLEOTIDE SEQUENCE</scope>
    <source>
        <strain evidence="2">G02</strain>
    </source>
</reference>
<dbReference type="SUPFAM" id="SSF56672">
    <property type="entry name" value="DNA/RNA polymerases"/>
    <property type="match status" value="1"/>
</dbReference>
<dbReference type="Gene3D" id="3.30.420.10">
    <property type="entry name" value="Ribonuclease H-like superfamily/Ribonuclease H"/>
    <property type="match status" value="1"/>
</dbReference>
<dbReference type="InterPro" id="IPR043502">
    <property type="entry name" value="DNA/RNA_pol_sf"/>
</dbReference>
<accession>A0AAW2L449</accession>
<name>A0AAW2L449_SESRA</name>
<dbReference type="EMBL" id="JACGWJ010000026">
    <property type="protein sequence ID" value="KAL0313026.1"/>
    <property type="molecule type" value="Genomic_DNA"/>
</dbReference>
<evidence type="ECO:0000259" key="1">
    <source>
        <dbReference type="Pfam" id="PF00078"/>
    </source>
</evidence>
<dbReference type="PANTHER" id="PTHR24559:SF444">
    <property type="entry name" value="REVERSE TRANSCRIPTASE DOMAIN-CONTAINING PROTEIN"/>
    <property type="match status" value="1"/>
</dbReference>
<dbReference type="SUPFAM" id="SSF53098">
    <property type="entry name" value="Ribonuclease H-like"/>
    <property type="match status" value="1"/>
</dbReference>
<dbReference type="InterPro" id="IPR036397">
    <property type="entry name" value="RNaseH_sf"/>
</dbReference>
<sequence length="435" mass="50128">MNCILNFEKIDLQVSKDEQTKALCQLDAGRGDTIPKPRRYLLLDGPSSPKLKPLIEKPPSLEFKHLPSHLKALNEATRKYHFLLPFIDQMVEKLAGHEYYCFLDGYFGYLQVAIASEEQEKTTFTCSYGTFAFRRMAFVLCNAPATFQSCMSSVFGDFIDHFIEVFMDDFSIYPSSFDACLNNVAKVLLLRGILLLQEFNLEIRDRKGSENAMADHLSRLDRGYMEDMHNRPLRDESPDEHLYVINVISRVAMRCPYLAYWFVKFFICGELISWDPSQSPIIMHTYLLLLTMIATLYHPQISGQVEVSNRELKHILEKTVSSSRKDWSLKLDDAFWAYRTAFKTPICRSPFRLLFEKNCYYPNKVLLFNSRLKLFLGKLRSKWSGPFIIAKVFSHSAVELLGAKGPLKFNGHRLKHYLEGASPPLVEHSVLLSTP</sequence>
<proteinExistence type="predicted"/>
<dbReference type="Pfam" id="PF00078">
    <property type="entry name" value="RVT_1"/>
    <property type="match status" value="1"/>
</dbReference>
<dbReference type="AlphaFoldDB" id="A0AAW2L449"/>
<organism evidence="2">
    <name type="scientific">Sesamum radiatum</name>
    <name type="common">Black benniseed</name>
    <dbReference type="NCBI Taxonomy" id="300843"/>
    <lineage>
        <taxon>Eukaryota</taxon>
        <taxon>Viridiplantae</taxon>
        <taxon>Streptophyta</taxon>
        <taxon>Embryophyta</taxon>
        <taxon>Tracheophyta</taxon>
        <taxon>Spermatophyta</taxon>
        <taxon>Magnoliopsida</taxon>
        <taxon>eudicotyledons</taxon>
        <taxon>Gunneridae</taxon>
        <taxon>Pentapetalae</taxon>
        <taxon>asterids</taxon>
        <taxon>lamiids</taxon>
        <taxon>Lamiales</taxon>
        <taxon>Pedaliaceae</taxon>
        <taxon>Sesamum</taxon>
    </lineage>
</organism>
<feature type="domain" description="Reverse transcriptase" evidence="1">
    <location>
        <begin position="67"/>
        <end position="187"/>
    </location>
</feature>
<protein>
    <recommendedName>
        <fullName evidence="1">Reverse transcriptase domain-containing protein</fullName>
    </recommendedName>
</protein>